<sequence>MEAVEINVLWCKGCGVCVAFCPKKALSLVGEKAQVDPELCIGCGMCELYCPDLAIVVNKPVKGTGKVTEEARS</sequence>
<dbReference type="GO" id="GO:0046872">
    <property type="term" value="F:metal ion binding"/>
    <property type="evidence" value="ECO:0007669"/>
    <property type="project" value="UniProtKB-KW"/>
</dbReference>
<dbReference type="PANTHER" id="PTHR43687:SF4">
    <property type="entry name" value="BLR5484 PROTEIN"/>
    <property type="match status" value="1"/>
</dbReference>
<dbReference type="InterPro" id="IPR017900">
    <property type="entry name" value="4Fe4S_Fe_S_CS"/>
</dbReference>
<dbReference type="Proteomes" id="UP000190027">
    <property type="component" value="Unassembled WGS sequence"/>
</dbReference>
<dbReference type="PANTHER" id="PTHR43687">
    <property type="entry name" value="ADENYLYLSULFATE REDUCTASE, BETA SUBUNIT"/>
    <property type="match status" value="1"/>
</dbReference>
<keyword evidence="1" id="KW-0004">4Fe-4S</keyword>
<keyword evidence="2" id="KW-0479">Metal-binding</keyword>
<evidence type="ECO:0000259" key="5">
    <source>
        <dbReference type="PROSITE" id="PS51379"/>
    </source>
</evidence>
<dbReference type="Pfam" id="PF13237">
    <property type="entry name" value="Fer4_10"/>
    <property type="match status" value="1"/>
</dbReference>
<reference evidence="6 7" key="1">
    <citation type="submission" date="2017-02" db="EMBL/GenBank/DDBJ databases">
        <authorList>
            <person name="Peterson S.W."/>
        </authorList>
    </citation>
    <scope>NUCLEOTIDE SEQUENCE [LARGE SCALE GENOMIC DNA]</scope>
    <source>
        <strain evidence="6 7">DSM 16080</strain>
    </source>
</reference>
<dbReference type="EMBL" id="FUYC01000011">
    <property type="protein sequence ID" value="SKA89466.1"/>
    <property type="molecule type" value="Genomic_DNA"/>
</dbReference>
<accession>A0A1T4XJ08</accession>
<keyword evidence="7" id="KW-1185">Reference proteome</keyword>
<evidence type="ECO:0000256" key="2">
    <source>
        <dbReference type="ARBA" id="ARBA00022723"/>
    </source>
</evidence>
<dbReference type="RefSeq" id="WP_078717741.1">
    <property type="nucleotide sequence ID" value="NZ_FUYC01000011.1"/>
</dbReference>
<name>A0A1T4XJ08_9BACT</name>
<evidence type="ECO:0000313" key="7">
    <source>
        <dbReference type="Proteomes" id="UP000190027"/>
    </source>
</evidence>
<dbReference type="InterPro" id="IPR050572">
    <property type="entry name" value="Fe-S_Ferredoxin"/>
</dbReference>
<keyword evidence="4" id="KW-0411">Iron-sulfur</keyword>
<protein>
    <submittedName>
        <fullName evidence="6">2-oxoglutarate ferredoxin oxidoreductase subunit delta</fullName>
    </submittedName>
</protein>
<feature type="domain" description="4Fe-4S ferredoxin-type" evidence="5">
    <location>
        <begin position="2"/>
        <end position="30"/>
    </location>
</feature>
<dbReference type="OrthoDB" id="9803397at2"/>
<keyword evidence="3" id="KW-0408">Iron</keyword>
<evidence type="ECO:0000313" key="6">
    <source>
        <dbReference type="EMBL" id="SKA89466.1"/>
    </source>
</evidence>
<evidence type="ECO:0000256" key="1">
    <source>
        <dbReference type="ARBA" id="ARBA00022485"/>
    </source>
</evidence>
<gene>
    <name evidence="6" type="ORF">SAMN02745704_02141</name>
</gene>
<evidence type="ECO:0000256" key="3">
    <source>
        <dbReference type="ARBA" id="ARBA00023004"/>
    </source>
</evidence>
<dbReference type="PROSITE" id="PS00198">
    <property type="entry name" value="4FE4S_FER_1"/>
    <property type="match status" value="1"/>
</dbReference>
<dbReference type="PROSITE" id="PS51379">
    <property type="entry name" value="4FE4S_FER_2"/>
    <property type="match status" value="2"/>
</dbReference>
<feature type="domain" description="4Fe-4S ferredoxin-type" evidence="5">
    <location>
        <begin position="31"/>
        <end position="60"/>
    </location>
</feature>
<evidence type="ECO:0000256" key="4">
    <source>
        <dbReference type="ARBA" id="ARBA00023014"/>
    </source>
</evidence>
<dbReference type="SUPFAM" id="SSF54862">
    <property type="entry name" value="4Fe-4S ferredoxins"/>
    <property type="match status" value="1"/>
</dbReference>
<proteinExistence type="predicted"/>
<dbReference type="AlphaFoldDB" id="A0A1T4XJ08"/>
<dbReference type="STRING" id="1121449.SAMN02745704_02141"/>
<dbReference type="GO" id="GO:0051539">
    <property type="term" value="F:4 iron, 4 sulfur cluster binding"/>
    <property type="evidence" value="ECO:0007669"/>
    <property type="project" value="UniProtKB-KW"/>
</dbReference>
<dbReference type="Gene3D" id="3.30.70.20">
    <property type="match status" value="1"/>
</dbReference>
<dbReference type="InterPro" id="IPR017896">
    <property type="entry name" value="4Fe4S_Fe-S-bd"/>
</dbReference>
<organism evidence="6 7">
    <name type="scientific">Paucidesulfovibrio gracilis DSM 16080</name>
    <dbReference type="NCBI Taxonomy" id="1121449"/>
    <lineage>
        <taxon>Bacteria</taxon>
        <taxon>Pseudomonadati</taxon>
        <taxon>Thermodesulfobacteriota</taxon>
        <taxon>Desulfovibrionia</taxon>
        <taxon>Desulfovibrionales</taxon>
        <taxon>Desulfovibrionaceae</taxon>
        <taxon>Paucidesulfovibrio</taxon>
    </lineage>
</organism>